<evidence type="ECO:0000256" key="2">
    <source>
        <dbReference type="SAM" id="Phobius"/>
    </source>
</evidence>
<keyword evidence="2" id="KW-0812">Transmembrane</keyword>
<feature type="region of interest" description="Disordered" evidence="1">
    <location>
        <begin position="1"/>
        <end position="20"/>
    </location>
</feature>
<evidence type="ECO:0000313" key="4">
    <source>
        <dbReference type="Proteomes" id="UP000198864"/>
    </source>
</evidence>
<keyword evidence="2" id="KW-0472">Membrane</keyword>
<proteinExistence type="predicted"/>
<reference evidence="3 4" key="1">
    <citation type="submission" date="2016-06" db="EMBL/GenBank/DDBJ databases">
        <authorList>
            <person name="Kjaerup R.B."/>
            <person name="Dalgaard T.S."/>
            <person name="Juul-Madsen H.R."/>
        </authorList>
    </citation>
    <scope>NUCLEOTIDE SEQUENCE [LARGE SCALE GENOMIC DNA]</scope>
    <source>
        <strain evidence="3 4">DSM 44871</strain>
    </source>
</reference>
<gene>
    <name evidence="3" type="ORF">GA0070561_0451</name>
</gene>
<feature type="transmembrane region" description="Helical" evidence="2">
    <location>
        <begin position="21"/>
        <end position="40"/>
    </location>
</feature>
<dbReference type="AlphaFoldDB" id="A0A1C4TXF9"/>
<organism evidence="3 4">
    <name type="scientific">Micromonospora saelicesensis</name>
    <dbReference type="NCBI Taxonomy" id="285676"/>
    <lineage>
        <taxon>Bacteria</taxon>
        <taxon>Bacillati</taxon>
        <taxon>Actinomycetota</taxon>
        <taxon>Actinomycetes</taxon>
        <taxon>Micromonosporales</taxon>
        <taxon>Micromonosporaceae</taxon>
        <taxon>Micromonospora</taxon>
    </lineage>
</organism>
<evidence type="ECO:0000256" key="1">
    <source>
        <dbReference type="SAM" id="MobiDB-lite"/>
    </source>
</evidence>
<keyword evidence="2" id="KW-1133">Transmembrane helix</keyword>
<accession>A0A1C4TXF9</accession>
<evidence type="ECO:0000313" key="3">
    <source>
        <dbReference type="EMBL" id="SCE64128.1"/>
    </source>
</evidence>
<dbReference type="Proteomes" id="UP000198864">
    <property type="component" value="Unassembled WGS sequence"/>
</dbReference>
<dbReference type="STRING" id="285676.GA0070561_0451"/>
<dbReference type="RefSeq" id="WP_091393251.1">
    <property type="nucleotide sequence ID" value="NZ_FMCR01000001.1"/>
</dbReference>
<protein>
    <submittedName>
        <fullName evidence="3">Uncharacterized protein</fullName>
    </submittedName>
</protein>
<name>A0A1C4TXF9_9ACTN</name>
<feature type="transmembrane region" description="Helical" evidence="2">
    <location>
        <begin position="52"/>
        <end position="73"/>
    </location>
</feature>
<dbReference type="EMBL" id="FMCR01000001">
    <property type="protein sequence ID" value="SCE64128.1"/>
    <property type="molecule type" value="Genomic_DNA"/>
</dbReference>
<sequence>MTGEGRVAADEQVTRGRQRRSTYVVAAVVVVGAAVMGTAAMTDGDSGRSDLLVSFGLMLIPPLVGAVVALAFGRRLIRRIPRRAAEPALIDARTVQTRDRRRGTCPSAPMR</sequence>